<evidence type="ECO:0000313" key="3">
    <source>
        <dbReference type="EMBL" id="NMN99961.1"/>
    </source>
</evidence>
<organism evidence="3 4">
    <name type="scientific">Gordonia asplenii</name>
    <dbReference type="NCBI Taxonomy" id="2725283"/>
    <lineage>
        <taxon>Bacteria</taxon>
        <taxon>Bacillati</taxon>
        <taxon>Actinomycetota</taxon>
        <taxon>Actinomycetes</taxon>
        <taxon>Mycobacteriales</taxon>
        <taxon>Gordoniaceae</taxon>
        <taxon>Gordonia</taxon>
    </lineage>
</organism>
<reference evidence="3 4" key="1">
    <citation type="submission" date="2020-04" db="EMBL/GenBank/DDBJ databases">
        <title>Gordonia sp. nov. TBRC 11910.</title>
        <authorList>
            <person name="Suriyachadkun C."/>
        </authorList>
    </citation>
    <scope>NUCLEOTIDE SEQUENCE [LARGE SCALE GENOMIC DNA]</scope>
    <source>
        <strain evidence="3 4">TBRC 11910</strain>
    </source>
</reference>
<protein>
    <submittedName>
        <fullName evidence="3">Class I SAM-dependent methyltransferase</fullName>
    </submittedName>
</protein>
<keyword evidence="1 3" id="KW-0489">Methyltransferase</keyword>
<dbReference type="InterPro" id="IPR029063">
    <property type="entry name" value="SAM-dependent_MTases_sf"/>
</dbReference>
<evidence type="ECO:0000313" key="4">
    <source>
        <dbReference type="Proteomes" id="UP000550729"/>
    </source>
</evidence>
<name>A0A848KP03_9ACTN</name>
<proteinExistence type="predicted"/>
<keyword evidence="2 3" id="KW-0808">Transferase</keyword>
<gene>
    <name evidence="3" type="ORF">HH308_01880</name>
</gene>
<dbReference type="Pfam" id="PF13489">
    <property type="entry name" value="Methyltransf_23"/>
    <property type="match status" value="1"/>
</dbReference>
<dbReference type="AlphaFoldDB" id="A0A848KP03"/>
<comment type="caution">
    <text evidence="3">The sequence shown here is derived from an EMBL/GenBank/DDBJ whole genome shotgun (WGS) entry which is preliminary data.</text>
</comment>
<dbReference type="GO" id="GO:0032259">
    <property type="term" value="P:methylation"/>
    <property type="evidence" value="ECO:0007669"/>
    <property type="project" value="UniProtKB-KW"/>
</dbReference>
<accession>A0A848KP03</accession>
<dbReference type="CDD" id="cd02440">
    <property type="entry name" value="AdoMet_MTases"/>
    <property type="match status" value="1"/>
</dbReference>
<dbReference type="EMBL" id="JABBNB010000001">
    <property type="protein sequence ID" value="NMN99961.1"/>
    <property type="molecule type" value="Genomic_DNA"/>
</dbReference>
<dbReference type="PANTHER" id="PTHR44942">
    <property type="entry name" value="METHYLTRANSF_11 DOMAIN-CONTAINING PROTEIN"/>
    <property type="match status" value="1"/>
</dbReference>
<keyword evidence="4" id="KW-1185">Reference proteome</keyword>
<dbReference type="Gene3D" id="3.40.50.150">
    <property type="entry name" value="Vaccinia Virus protein VP39"/>
    <property type="match status" value="1"/>
</dbReference>
<dbReference type="Proteomes" id="UP000550729">
    <property type="component" value="Unassembled WGS sequence"/>
</dbReference>
<dbReference type="SUPFAM" id="SSF53335">
    <property type="entry name" value="S-adenosyl-L-methionine-dependent methyltransferases"/>
    <property type="match status" value="1"/>
</dbReference>
<evidence type="ECO:0000256" key="1">
    <source>
        <dbReference type="ARBA" id="ARBA00022603"/>
    </source>
</evidence>
<dbReference type="InterPro" id="IPR051052">
    <property type="entry name" value="Diverse_substrate_MTase"/>
</dbReference>
<dbReference type="GO" id="GO:0008168">
    <property type="term" value="F:methyltransferase activity"/>
    <property type="evidence" value="ECO:0007669"/>
    <property type="project" value="UniProtKB-KW"/>
</dbReference>
<sequence>MPRSYEDRRRAESFGSAAAAYDAFRPRYPAALIADVVPRAGLRVLDVGAGTGIASVQLRDAGARVVAVEPDERMARVAADKGIDVEISTFEQWHSDRRMFDRVVFAQSFHWVQPSPALDKVVHLLPAGGQLVLMWNRIAAVEPEQIVFDEIHADVRGVPVAAHGFDGGRDRALQELTDAGFAVDYREYHERSHYDADAYLDMVFTYSHQLVLDADTQRTLRSRLRAAIGPAGVTAANNAVALFCTHTDPGVSAPST</sequence>
<dbReference type="PANTHER" id="PTHR44942:SF4">
    <property type="entry name" value="METHYLTRANSFERASE TYPE 11 DOMAIN-CONTAINING PROTEIN"/>
    <property type="match status" value="1"/>
</dbReference>
<evidence type="ECO:0000256" key="2">
    <source>
        <dbReference type="ARBA" id="ARBA00022679"/>
    </source>
</evidence>